<keyword evidence="3 9" id="KW-0812">Transmembrane</keyword>
<keyword evidence="2" id="KW-0716">Sensory transduction</keyword>
<evidence type="ECO:0000256" key="5">
    <source>
        <dbReference type="ARBA" id="ARBA00022989"/>
    </source>
</evidence>
<feature type="transmembrane region" description="Helical" evidence="9">
    <location>
        <begin position="112"/>
        <end position="135"/>
    </location>
</feature>
<reference evidence="10" key="1">
    <citation type="submission" date="2022-03" db="EMBL/GenBank/DDBJ databases">
        <authorList>
            <person name="Martin H S."/>
        </authorList>
    </citation>
    <scope>NUCLEOTIDE SEQUENCE</scope>
</reference>
<dbReference type="PANTHER" id="PTHR21137">
    <property type="entry name" value="ODORANT RECEPTOR"/>
    <property type="match status" value="1"/>
</dbReference>
<accession>A0ABN8ILK1</accession>
<keyword evidence="5 9" id="KW-1133">Transmembrane helix</keyword>
<dbReference type="Proteomes" id="UP000837857">
    <property type="component" value="Chromosome 25"/>
</dbReference>
<evidence type="ECO:0000256" key="8">
    <source>
        <dbReference type="ARBA" id="ARBA00023224"/>
    </source>
</evidence>
<evidence type="ECO:0000313" key="11">
    <source>
        <dbReference type="Proteomes" id="UP000837857"/>
    </source>
</evidence>
<dbReference type="PANTHER" id="PTHR21137:SF44">
    <property type="entry name" value="ODORANT RECEPTOR 13A-RELATED"/>
    <property type="match status" value="1"/>
</dbReference>
<proteinExistence type="predicted"/>
<evidence type="ECO:0000256" key="7">
    <source>
        <dbReference type="ARBA" id="ARBA00023170"/>
    </source>
</evidence>
<dbReference type="InterPro" id="IPR004117">
    <property type="entry name" value="7tm6_olfct_rcpt"/>
</dbReference>
<gene>
    <name evidence="10" type="ORF">IPOD504_LOCUS10616</name>
</gene>
<keyword evidence="11" id="KW-1185">Reference proteome</keyword>
<feature type="non-terminal residue" evidence="10">
    <location>
        <position position="215"/>
    </location>
</feature>
<keyword evidence="8" id="KW-0807">Transducer</keyword>
<evidence type="ECO:0000256" key="4">
    <source>
        <dbReference type="ARBA" id="ARBA00022725"/>
    </source>
</evidence>
<feature type="transmembrane region" description="Helical" evidence="9">
    <location>
        <begin position="89"/>
        <end position="106"/>
    </location>
</feature>
<evidence type="ECO:0000256" key="6">
    <source>
        <dbReference type="ARBA" id="ARBA00023136"/>
    </source>
</evidence>
<keyword evidence="6 9" id="KW-0472">Membrane</keyword>
<comment type="subcellular location">
    <subcellularLocation>
        <location evidence="1">Membrane</location>
        <topology evidence="1">Multi-pass membrane protein</topology>
    </subcellularLocation>
</comment>
<evidence type="ECO:0000256" key="3">
    <source>
        <dbReference type="ARBA" id="ARBA00022692"/>
    </source>
</evidence>
<organism evidence="10 11">
    <name type="scientific">Iphiclides podalirius</name>
    <name type="common">scarce swallowtail</name>
    <dbReference type="NCBI Taxonomy" id="110791"/>
    <lineage>
        <taxon>Eukaryota</taxon>
        <taxon>Metazoa</taxon>
        <taxon>Ecdysozoa</taxon>
        <taxon>Arthropoda</taxon>
        <taxon>Hexapoda</taxon>
        <taxon>Insecta</taxon>
        <taxon>Pterygota</taxon>
        <taxon>Neoptera</taxon>
        <taxon>Endopterygota</taxon>
        <taxon>Lepidoptera</taxon>
        <taxon>Glossata</taxon>
        <taxon>Ditrysia</taxon>
        <taxon>Papilionoidea</taxon>
        <taxon>Papilionidae</taxon>
        <taxon>Papilioninae</taxon>
        <taxon>Iphiclides</taxon>
    </lineage>
</organism>
<evidence type="ECO:0000313" key="10">
    <source>
        <dbReference type="EMBL" id="CAH2058493.1"/>
    </source>
</evidence>
<protein>
    <submittedName>
        <fullName evidence="10">Uncharacterized protein</fullName>
    </submittedName>
</protein>
<keyword evidence="4" id="KW-0552">Olfaction</keyword>
<name>A0ABN8ILK1_9NEOP</name>
<dbReference type="EMBL" id="OW152837">
    <property type="protein sequence ID" value="CAH2058493.1"/>
    <property type="molecule type" value="Genomic_DNA"/>
</dbReference>
<keyword evidence="7" id="KW-0675">Receptor</keyword>
<evidence type="ECO:0000256" key="2">
    <source>
        <dbReference type="ARBA" id="ARBA00022606"/>
    </source>
</evidence>
<dbReference type="Pfam" id="PF02949">
    <property type="entry name" value="7tm_6"/>
    <property type="match status" value="1"/>
</dbReference>
<evidence type="ECO:0000256" key="1">
    <source>
        <dbReference type="ARBA" id="ARBA00004141"/>
    </source>
</evidence>
<evidence type="ECO:0000256" key="9">
    <source>
        <dbReference type="SAM" id="Phobius"/>
    </source>
</evidence>
<sequence length="215" mass="24090">MFWIIDSVQNGTDMTQITYLAPCATLSGVASIKSIYLIVYGEHVERLIEELATLEKASVNSRVGNKEKIERQERSTANTLEVIYSKSTLFNFVSSSVIICLTGFNVTAINNVAFAVTFLTFLFMSLLQIFFLCLFGDMIMRSSLGVSDAVYNSLWYEAGEKVGRDLLLVQIRAQKPCKLTALGFADVNLRSFTKIISTAWSYFALLNTMYNSDQE</sequence>